<sequence length="109" mass="12830">MKYLKGLSLIAVLGLIGVLTFKLQEERWKTRIFKEDQTFVRLAYLAEAEGPVTEEQLRQLMKPFYPRVMRFPDEVCVQLNSRMSWTDGGSIYCFDPEDRHITRSFPVRP</sequence>
<name>A0ABT0AC90_9SPHN</name>
<comment type="caution">
    <text evidence="1">The sequence shown here is derived from an EMBL/GenBank/DDBJ whole genome shotgun (WGS) entry which is preliminary data.</text>
</comment>
<dbReference type="Proteomes" id="UP001162802">
    <property type="component" value="Unassembled WGS sequence"/>
</dbReference>
<dbReference type="EMBL" id="JALHAT010000012">
    <property type="protein sequence ID" value="MCJ1960818.1"/>
    <property type="molecule type" value="Genomic_DNA"/>
</dbReference>
<keyword evidence="2" id="KW-1185">Reference proteome</keyword>
<dbReference type="RefSeq" id="WP_243799306.1">
    <property type="nucleotide sequence ID" value="NZ_JALHAT010000012.1"/>
</dbReference>
<gene>
    <name evidence="1" type="ORF">MTR65_09020</name>
</gene>
<proteinExistence type="predicted"/>
<protein>
    <submittedName>
        <fullName evidence="1">Uncharacterized protein</fullName>
    </submittedName>
</protein>
<organism evidence="1 2">
    <name type="scientific">Novosphingobium mangrovi</name>
    <name type="common">ex Hu et al. 2023</name>
    <dbReference type="NCBI Taxonomy" id="2930094"/>
    <lineage>
        <taxon>Bacteria</taxon>
        <taxon>Pseudomonadati</taxon>
        <taxon>Pseudomonadota</taxon>
        <taxon>Alphaproteobacteria</taxon>
        <taxon>Sphingomonadales</taxon>
        <taxon>Sphingomonadaceae</taxon>
        <taxon>Novosphingobium</taxon>
    </lineage>
</organism>
<evidence type="ECO:0000313" key="1">
    <source>
        <dbReference type="EMBL" id="MCJ1960818.1"/>
    </source>
</evidence>
<evidence type="ECO:0000313" key="2">
    <source>
        <dbReference type="Proteomes" id="UP001162802"/>
    </source>
</evidence>
<accession>A0ABT0AC90</accession>
<reference evidence="1" key="1">
    <citation type="submission" date="2022-03" db="EMBL/GenBank/DDBJ databases">
        <title>Identification of a novel bacterium isolated from mangrove sediments.</title>
        <authorList>
            <person name="Pan X."/>
        </authorList>
    </citation>
    <scope>NUCLEOTIDE SEQUENCE</scope>
    <source>
        <strain evidence="1">B2637</strain>
    </source>
</reference>